<dbReference type="AlphaFoldDB" id="A0A9I9EJD7"/>
<reference evidence="1" key="1">
    <citation type="submission" date="2023-03" db="UniProtKB">
        <authorList>
            <consortium name="EnsemblPlants"/>
        </authorList>
    </citation>
    <scope>IDENTIFICATION</scope>
</reference>
<proteinExistence type="predicted"/>
<evidence type="ECO:0000313" key="1">
    <source>
        <dbReference type="EnsemblPlants" id="MELO3C034658.2.1"/>
    </source>
</evidence>
<name>A0A9I9EJD7_CUCME</name>
<accession>A0A9I9EJD7</accession>
<dbReference type="Gramene" id="MELO3C034658.2.1">
    <property type="protein sequence ID" value="MELO3C034658.2.1"/>
    <property type="gene ID" value="MELO3C034658.2"/>
</dbReference>
<protein>
    <submittedName>
        <fullName evidence="1">Uncharacterized protein</fullName>
    </submittedName>
</protein>
<dbReference type="EnsemblPlants" id="MELO3C034658.2.1">
    <property type="protein sequence ID" value="MELO3C034658.2.1"/>
    <property type="gene ID" value="MELO3C034658.2"/>
</dbReference>
<sequence>MATLNKTASFFSINSNTQISPSFNSLSTANLFQPPFNSVRRRVNAHRTPHHTLQLLPSPTSSFTSTDSFMYLSPNLLGRLCKSNSSKLFCVHSFFNPICAVGKEESDLVE</sequence>
<organism evidence="1">
    <name type="scientific">Cucumis melo</name>
    <name type="common">Muskmelon</name>
    <dbReference type="NCBI Taxonomy" id="3656"/>
    <lineage>
        <taxon>Eukaryota</taxon>
        <taxon>Viridiplantae</taxon>
        <taxon>Streptophyta</taxon>
        <taxon>Embryophyta</taxon>
        <taxon>Tracheophyta</taxon>
        <taxon>Spermatophyta</taxon>
        <taxon>Magnoliopsida</taxon>
        <taxon>eudicotyledons</taxon>
        <taxon>Gunneridae</taxon>
        <taxon>Pentapetalae</taxon>
        <taxon>rosids</taxon>
        <taxon>fabids</taxon>
        <taxon>Cucurbitales</taxon>
        <taxon>Cucurbitaceae</taxon>
        <taxon>Benincaseae</taxon>
        <taxon>Cucumis</taxon>
    </lineage>
</organism>